<dbReference type="SUPFAM" id="SSF52540">
    <property type="entry name" value="P-loop containing nucleoside triphosphate hydrolases"/>
    <property type="match status" value="1"/>
</dbReference>
<gene>
    <name evidence="2" type="ORF">MiSe_10830</name>
</gene>
<accession>A0AAV3X3H3</accession>
<dbReference type="GO" id="GO:0004519">
    <property type="term" value="F:endonuclease activity"/>
    <property type="evidence" value="ECO:0007669"/>
    <property type="project" value="UniProtKB-KW"/>
</dbReference>
<dbReference type="Pfam" id="PF00910">
    <property type="entry name" value="RNA_helicase"/>
    <property type="match status" value="1"/>
</dbReference>
<dbReference type="InterPro" id="IPR027417">
    <property type="entry name" value="P-loop_NTPase"/>
</dbReference>
<evidence type="ECO:0000313" key="2">
    <source>
        <dbReference type="EMBL" id="GET36335.1"/>
    </source>
</evidence>
<keyword evidence="2" id="KW-0540">Nuclease</keyword>
<organism evidence="2 3">
    <name type="scientific">Microseira wollei NIES-4236</name>
    <dbReference type="NCBI Taxonomy" id="2530354"/>
    <lineage>
        <taxon>Bacteria</taxon>
        <taxon>Bacillati</taxon>
        <taxon>Cyanobacteriota</taxon>
        <taxon>Cyanophyceae</taxon>
        <taxon>Oscillatoriophycideae</taxon>
        <taxon>Aerosakkonematales</taxon>
        <taxon>Aerosakkonemataceae</taxon>
        <taxon>Microseira</taxon>
    </lineage>
</organism>
<reference evidence="2" key="1">
    <citation type="submission" date="2019-10" db="EMBL/GenBank/DDBJ databases">
        <title>Draft genome sequece of Microseira wollei NIES-4236.</title>
        <authorList>
            <person name="Yamaguchi H."/>
            <person name="Suzuki S."/>
            <person name="Kawachi M."/>
        </authorList>
    </citation>
    <scope>NUCLEOTIDE SEQUENCE</scope>
    <source>
        <strain evidence="2">NIES-4236</strain>
    </source>
</reference>
<dbReference type="GO" id="GO:0003723">
    <property type="term" value="F:RNA binding"/>
    <property type="evidence" value="ECO:0007669"/>
    <property type="project" value="InterPro"/>
</dbReference>
<comment type="caution">
    <text evidence="2">The sequence shown here is derived from an EMBL/GenBank/DDBJ whole genome shotgun (WGS) entry which is preliminary data.</text>
</comment>
<evidence type="ECO:0000313" key="3">
    <source>
        <dbReference type="Proteomes" id="UP001050975"/>
    </source>
</evidence>
<protein>
    <submittedName>
        <fullName evidence="2">GTPase subunit of Type II restriction endonuclease</fullName>
    </submittedName>
</protein>
<proteinExistence type="predicted"/>
<feature type="domain" description="Helicase superfamily 3 single-stranded DNA/RNA virus" evidence="1">
    <location>
        <begin position="14"/>
        <end position="78"/>
    </location>
</feature>
<keyword evidence="2" id="KW-0378">Hydrolase</keyword>
<dbReference type="AlphaFoldDB" id="A0AAV3X3H3"/>
<keyword evidence="2" id="KW-0255">Endonuclease</keyword>
<dbReference type="RefSeq" id="WP_226575722.1">
    <property type="nucleotide sequence ID" value="NZ_BLAY01000011.1"/>
</dbReference>
<evidence type="ECO:0000259" key="1">
    <source>
        <dbReference type="Pfam" id="PF00910"/>
    </source>
</evidence>
<dbReference type="InterPro" id="IPR000605">
    <property type="entry name" value="Helicase_SF3_ssDNA/RNA_vir"/>
</dbReference>
<dbReference type="EMBL" id="BLAY01000011">
    <property type="protein sequence ID" value="GET36335.1"/>
    <property type="molecule type" value="Genomic_DNA"/>
</dbReference>
<sequence length="79" mass="9742">MSEVKQKTKPIQKIIFGSPGTGKSYRVREIANYYRRRFEYYIKSENTEEIKSRSIRKQFVYEYLIQRNENFLLKDFSRF</sequence>
<dbReference type="Proteomes" id="UP001050975">
    <property type="component" value="Unassembled WGS sequence"/>
</dbReference>
<dbReference type="GO" id="GO:0003724">
    <property type="term" value="F:RNA helicase activity"/>
    <property type="evidence" value="ECO:0007669"/>
    <property type="project" value="InterPro"/>
</dbReference>
<name>A0AAV3X3H3_9CYAN</name>
<keyword evidence="3" id="KW-1185">Reference proteome</keyword>